<accession>A0A5N5UD24</accession>
<evidence type="ECO:0000313" key="5">
    <source>
        <dbReference type="Proteomes" id="UP000326207"/>
    </source>
</evidence>
<dbReference type="Proteomes" id="UP000326302">
    <property type="component" value="Unassembled WGS sequence"/>
</dbReference>
<keyword evidence="7" id="KW-1185">Reference proteome</keyword>
<evidence type="ECO:0000313" key="2">
    <source>
        <dbReference type="EMBL" id="KAB7515711.1"/>
    </source>
</evidence>
<dbReference type="OrthoDB" id="242585at2157"/>
<feature type="domain" description="DUF7993" evidence="1">
    <location>
        <begin position="1"/>
        <end position="121"/>
    </location>
</feature>
<evidence type="ECO:0000259" key="1">
    <source>
        <dbReference type="Pfam" id="PF25956"/>
    </source>
</evidence>
<dbReference type="EMBL" id="QJOW01000002">
    <property type="protein sequence ID" value="KAB7517074.1"/>
    <property type="molecule type" value="Genomic_DNA"/>
</dbReference>
<dbReference type="Pfam" id="PF25956">
    <property type="entry name" value="DUF7993"/>
    <property type="match status" value="1"/>
</dbReference>
<evidence type="ECO:0000313" key="6">
    <source>
        <dbReference type="Proteomes" id="UP000326302"/>
    </source>
</evidence>
<dbReference type="AlphaFoldDB" id="A0A5N5UD24"/>
<dbReference type="EMBL" id="QKKZ01000001">
    <property type="protein sequence ID" value="KAB7515711.1"/>
    <property type="molecule type" value="Genomic_DNA"/>
</dbReference>
<dbReference type="Proteomes" id="UP000326865">
    <property type="component" value="Unassembled WGS sequence"/>
</dbReference>
<accession>A0A5N5ULP8</accession>
<evidence type="ECO:0000313" key="3">
    <source>
        <dbReference type="EMBL" id="KAB7517074.1"/>
    </source>
</evidence>
<accession>A0A5N5UEA8</accession>
<dbReference type="RefSeq" id="WP_152119956.1">
    <property type="nucleotide sequence ID" value="NZ_QJOW01000002.1"/>
</dbReference>
<name>A0A5N5UD24_9EURY</name>
<dbReference type="Proteomes" id="UP000326207">
    <property type="component" value="Unassembled WGS sequence"/>
</dbReference>
<comment type="caution">
    <text evidence="2">The sequence shown here is derived from an EMBL/GenBank/DDBJ whole genome shotgun (WGS) entry which is preliminary data.</text>
</comment>
<evidence type="ECO:0000313" key="7">
    <source>
        <dbReference type="Proteomes" id="UP000326865"/>
    </source>
</evidence>
<organism evidence="2 7">
    <name type="scientific">Halosegnis rubeus</name>
    <dbReference type="NCBI Taxonomy" id="2212850"/>
    <lineage>
        <taxon>Archaea</taxon>
        <taxon>Methanobacteriati</taxon>
        <taxon>Methanobacteriota</taxon>
        <taxon>Stenosarchaea group</taxon>
        <taxon>Halobacteria</taxon>
        <taxon>Halobacteriales</taxon>
        <taxon>Natronomonadaceae</taxon>
        <taxon>Halosegnis</taxon>
    </lineage>
</organism>
<dbReference type="InterPro" id="IPR058306">
    <property type="entry name" value="DUF7993"/>
</dbReference>
<sequence length="122" mass="13072">MVEDRTTDGTRIAELLSSEIHGRESGALGSLSVTDADREVDPREDSAYVFTVSRDDGSVATVHVHPDRIHLEVATTPDRVAELAGDLGLRARPKAVDPPQTLVFIEDGAEVKRATDLLAALA</sequence>
<dbReference type="EMBL" id="QMDY01000001">
    <property type="protein sequence ID" value="KAB7519798.1"/>
    <property type="molecule type" value="Genomic_DNA"/>
</dbReference>
<proteinExistence type="predicted"/>
<gene>
    <name evidence="2" type="ORF">DM867_00770</name>
    <name evidence="3" type="ORF">DMP03_06865</name>
    <name evidence="4" type="ORF">DP108_00665</name>
</gene>
<evidence type="ECO:0000313" key="4">
    <source>
        <dbReference type="EMBL" id="KAB7519798.1"/>
    </source>
</evidence>
<reference evidence="5 6" key="1">
    <citation type="submission" date="2019-10" db="EMBL/GenBank/DDBJ databases">
        <title>Unraveling microbial dark matter from salterns through culturing: the case of the genus Halosegnis.</title>
        <authorList>
            <person name="Duran-Viseras A."/>
            <person name="Andrei A.-S."/>
            <person name="Vera-Gargallo B."/>
            <person name="Ghai R."/>
            <person name="Sanchez-Porro C."/>
            <person name="Ventosa A."/>
        </authorList>
    </citation>
    <scope>NUCLEOTIDE SEQUENCE [LARGE SCALE GENOMIC DNA]</scope>
    <source>
        <strain evidence="3 6">F17-44</strain>
        <strain evidence="2 7">F18-79</strain>
        <strain evidence="4 5">F19-13</strain>
    </source>
</reference>
<protein>
    <recommendedName>
        <fullName evidence="1">DUF7993 domain-containing protein</fullName>
    </recommendedName>
</protein>